<evidence type="ECO:0000259" key="7">
    <source>
        <dbReference type="Pfam" id="PF01466"/>
    </source>
</evidence>
<dbReference type="Gene3D" id="3.30.710.10">
    <property type="entry name" value="Potassium Channel Kv1.1, Chain A"/>
    <property type="match status" value="1"/>
</dbReference>
<evidence type="ECO:0000256" key="5">
    <source>
        <dbReference type="PIRNR" id="PIRNR028729"/>
    </source>
</evidence>
<dbReference type="SUPFAM" id="SSF54695">
    <property type="entry name" value="POZ domain"/>
    <property type="match status" value="1"/>
</dbReference>
<dbReference type="FunFam" id="3.30.710.10:FF:000026">
    <property type="entry name" value="E3 ubiquitin ligase complex SCF subunit"/>
    <property type="match status" value="1"/>
</dbReference>
<dbReference type="InterPro" id="IPR036296">
    <property type="entry name" value="SKP1-like_dim_sf"/>
</dbReference>
<dbReference type="GO" id="GO:0016567">
    <property type="term" value="P:protein ubiquitination"/>
    <property type="evidence" value="ECO:0007669"/>
    <property type="project" value="UniProtKB-UniPathway"/>
</dbReference>
<dbReference type="UniPathway" id="UPA00143"/>
<dbReference type="SUPFAM" id="SSF81382">
    <property type="entry name" value="Skp1 dimerisation domain-like"/>
    <property type="match status" value="1"/>
</dbReference>
<comment type="similarity">
    <text evidence="1 5">Belongs to the SKP1 family.</text>
</comment>
<feature type="domain" description="SKP1 component POZ" evidence="8">
    <location>
        <begin position="4"/>
        <end position="64"/>
    </location>
</feature>
<dbReference type="InterPro" id="IPR016073">
    <property type="entry name" value="Skp1_comp_POZ"/>
</dbReference>
<keyword evidence="3" id="KW-0379">Hydroxylation</keyword>
<dbReference type="SMART" id="SM00512">
    <property type="entry name" value="Skp1"/>
    <property type="match status" value="1"/>
</dbReference>
<dbReference type="Pfam" id="PF01466">
    <property type="entry name" value="Skp1"/>
    <property type="match status" value="1"/>
</dbReference>
<dbReference type="InterPro" id="IPR011333">
    <property type="entry name" value="SKP1/BTB/POZ_sf"/>
</dbReference>
<dbReference type="EMBL" id="GIBP01009072">
    <property type="protein sequence ID" value="NDV38041.1"/>
    <property type="molecule type" value="Transcribed_RNA"/>
</dbReference>
<dbReference type="Pfam" id="PF03931">
    <property type="entry name" value="Skp1_POZ"/>
    <property type="match status" value="1"/>
</dbReference>
<evidence type="ECO:0000256" key="3">
    <source>
        <dbReference type="ARBA" id="ARBA00023278"/>
    </source>
</evidence>
<feature type="region of interest" description="Disordered" evidence="6">
    <location>
        <begin position="68"/>
        <end position="93"/>
    </location>
</feature>
<sequence length="170" mass="19645">MVNLQPADSDEAIPTPVEIAQQSITIKNMMEDLNLGPDQSDVAIPLHNVKKDILEKVLDYCKRHYENPEEKTDDKKKDLEISPADKEFTDSLPKTARPHEKLFELMLAANYLDIKPLLDLTCKTVAYLVVGKNPEEIRKEFGIEKPFTPEDYEKLRQDFDWAKDETKEKQ</sequence>
<dbReference type="InterPro" id="IPR001232">
    <property type="entry name" value="SKP1-like"/>
</dbReference>
<feature type="compositionally biased region" description="Basic and acidic residues" evidence="6">
    <location>
        <begin position="68"/>
        <end position="89"/>
    </location>
</feature>
<dbReference type="InterPro" id="IPR016897">
    <property type="entry name" value="SKP1"/>
</dbReference>
<dbReference type="InterPro" id="IPR016072">
    <property type="entry name" value="Skp1_comp_dimer"/>
</dbReference>
<reference evidence="9" key="1">
    <citation type="journal article" date="2020" name="J. Eukaryot. Microbiol.">
        <title>De novo Sequencing, Assembly and Annotation of the Transcriptome for the Free-Living Testate Amoeba Arcella intermedia.</title>
        <authorList>
            <person name="Ribeiro G.M."/>
            <person name="Porfirio-Sousa A.L."/>
            <person name="Maurer-Alcala X.X."/>
            <person name="Katz L.A."/>
            <person name="Lahr D.J.G."/>
        </authorList>
    </citation>
    <scope>NUCLEOTIDE SEQUENCE</scope>
</reference>
<organism evidence="9">
    <name type="scientific">Arcella intermedia</name>
    <dbReference type="NCBI Taxonomy" id="1963864"/>
    <lineage>
        <taxon>Eukaryota</taxon>
        <taxon>Amoebozoa</taxon>
        <taxon>Tubulinea</taxon>
        <taxon>Elardia</taxon>
        <taxon>Arcellinida</taxon>
        <taxon>Sphaerothecina</taxon>
        <taxon>Arcellidae</taxon>
        <taxon>Arcella</taxon>
    </lineage>
</organism>
<dbReference type="GO" id="GO:0043223">
    <property type="term" value="C:cytoplasmic SCF ubiquitin ligase complex"/>
    <property type="evidence" value="ECO:0007669"/>
    <property type="project" value="UniProtKB-ARBA"/>
</dbReference>
<evidence type="ECO:0000256" key="4">
    <source>
        <dbReference type="ARBA" id="ARBA00063380"/>
    </source>
</evidence>
<comment type="subunit">
    <text evidence="4">Multiprotein complex (SCF) with cullin and F-box-containing protein. Capable of undergoing aggregation.</text>
</comment>
<evidence type="ECO:0000259" key="8">
    <source>
        <dbReference type="Pfam" id="PF03931"/>
    </source>
</evidence>
<evidence type="ECO:0000256" key="2">
    <source>
        <dbReference type="ARBA" id="ARBA00022786"/>
    </source>
</evidence>
<keyword evidence="2 5" id="KW-0833">Ubl conjugation pathway</keyword>
<evidence type="ECO:0000256" key="1">
    <source>
        <dbReference type="ARBA" id="ARBA00009993"/>
    </source>
</evidence>
<accession>A0A6B2LMR6</accession>
<proteinExistence type="inferred from homology"/>
<comment type="pathway">
    <text evidence="5">Protein modification; protein ubiquitination.</text>
</comment>
<name>A0A6B2LMR6_9EUKA</name>
<protein>
    <submittedName>
        <fullName evidence="9">Uncharacterized protein</fullName>
    </submittedName>
</protein>
<dbReference type="GO" id="GO:0097602">
    <property type="term" value="F:cullin family protein binding"/>
    <property type="evidence" value="ECO:0007669"/>
    <property type="project" value="UniProtKB-ARBA"/>
</dbReference>
<dbReference type="PIRSF" id="PIRSF028729">
    <property type="entry name" value="E3_ubiquit_lig_SCF_Skp"/>
    <property type="match status" value="1"/>
</dbReference>
<dbReference type="AlphaFoldDB" id="A0A6B2LMR6"/>
<feature type="domain" description="SKP1 component dimerisation" evidence="7">
    <location>
        <begin position="115"/>
        <end position="162"/>
    </location>
</feature>
<dbReference type="GO" id="GO:0006511">
    <property type="term" value="P:ubiquitin-dependent protein catabolic process"/>
    <property type="evidence" value="ECO:0007669"/>
    <property type="project" value="InterPro"/>
</dbReference>
<dbReference type="CDD" id="cd18322">
    <property type="entry name" value="BTB_POZ_SKP1"/>
    <property type="match status" value="1"/>
</dbReference>
<evidence type="ECO:0000313" key="9">
    <source>
        <dbReference type="EMBL" id="NDV38041.1"/>
    </source>
</evidence>
<dbReference type="PANTHER" id="PTHR11165">
    <property type="entry name" value="SKP1"/>
    <property type="match status" value="1"/>
</dbReference>
<dbReference type="GO" id="GO:1990444">
    <property type="term" value="F:F-box domain binding"/>
    <property type="evidence" value="ECO:0007669"/>
    <property type="project" value="UniProtKB-ARBA"/>
</dbReference>
<dbReference type="GO" id="GO:0071987">
    <property type="term" value="F:WD40-repeat domain binding"/>
    <property type="evidence" value="ECO:0007669"/>
    <property type="project" value="UniProtKB-ARBA"/>
</dbReference>
<evidence type="ECO:0000256" key="6">
    <source>
        <dbReference type="SAM" id="MobiDB-lite"/>
    </source>
</evidence>